<dbReference type="Gene3D" id="1.20.1290.10">
    <property type="entry name" value="AhpD-like"/>
    <property type="match status" value="1"/>
</dbReference>
<sequence>MQSILERREQIFSLAKEMRGQYPEFEKRFVENDAFVYGDGALPAKVKRMMAMVGALVSRCEGCILSQTIRAIDNGATADEIIEACHVAVMLGGTMALAESTKVLAILKEKGMV</sequence>
<dbReference type="AlphaFoldDB" id="A0A4R1K6F8"/>
<dbReference type="EMBL" id="SMGG01000006">
    <property type="protein sequence ID" value="TCK59577.1"/>
    <property type="molecule type" value="Genomic_DNA"/>
</dbReference>
<organism evidence="2 3">
    <name type="scientific">Seleniivibrio woodruffii</name>
    <dbReference type="NCBI Taxonomy" id="1078050"/>
    <lineage>
        <taxon>Bacteria</taxon>
        <taxon>Pseudomonadati</taxon>
        <taxon>Deferribacterota</taxon>
        <taxon>Deferribacteres</taxon>
        <taxon>Deferribacterales</taxon>
        <taxon>Geovibrionaceae</taxon>
        <taxon>Seleniivibrio</taxon>
    </lineage>
</organism>
<dbReference type="PANTHER" id="PTHR33930">
    <property type="entry name" value="ALKYL HYDROPEROXIDE REDUCTASE AHPD"/>
    <property type="match status" value="1"/>
</dbReference>
<keyword evidence="2" id="KW-0560">Oxidoreductase</keyword>
<dbReference type="InterPro" id="IPR029032">
    <property type="entry name" value="AhpD-like"/>
</dbReference>
<dbReference type="InterPro" id="IPR003779">
    <property type="entry name" value="CMD-like"/>
</dbReference>
<dbReference type="OrthoDB" id="5419860at2"/>
<proteinExistence type="predicted"/>
<comment type="caution">
    <text evidence="2">The sequence shown here is derived from an EMBL/GenBank/DDBJ whole genome shotgun (WGS) entry which is preliminary data.</text>
</comment>
<dbReference type="GO" id="GO:0051920">
    <property type="term" value="F:peroxiredoxin activity"/>
    <property type="evidence" value="ECO:0007669"/>
    <property type="project" value="InterPro"/>
</dbReference>
<protein>
    <submittedName>
        <fullName evidence="2">AhpD family alkylhydroperoxidase</fullName>
    </submittedName>
</protein>
<reference evidence="2 3" key="1">
    <citation type="submission" date="2019-03" db="EMBL/GenBank/DDBJ databases">
        <title>Genomic Encyclopedia of Type Strains, Phase IV (KMG-IV): sequencing the most valuable type-strain genomes for metagenomic binning, comparative biology and taxonomic classification.</title>
        <authorList>
            <person name="Goeker M."/>
        </authorList>
    </citation>
    <scope>NUCLEOTIDE SEQUENCE [LARGE SCALE GENOMIC DNA]</scope>
    <source>
        <strain evidence="2 3">DSM 24984</strain>
    </source>
</reference>
<feature type="domain" description="Carboxymuconolactone decarboxylase-like" evidence="1">
    <location>
        <begin position="23"/>
        <end position="104"/>
    </location>
</feature>
<keyword evidence="2" id="KW-0575">Peroxidase</keyword>
<dbReference type="RefSeq" id="WP_132874483.1">
    <property type="nucleotide sequence ID" value="NZ_JAJUHT010000008.1"/>
</dbReference>
<evidence type="ECO:0000313" key="3">
    <source>
        <dbReference type="Proteomes" id="UP000294614"/>
    </source>
</evidence>
<evidence type="ECO:0000313" key="2">
    <source>
        <dbReference type="EMBL" id="TCK59577.1"/>
    </source>
</evidence>
<dbReference type="Proteomes" id="UP000294614">
    <property type="component" value="Unassembled WGS sequence"/>
</dbReference>
<gene>
    <name evidence="2" type="ORF">C8D98_2511</name>
</gene>
<dbReference type="SUPFAM" id="SSF69118">
    <property type="entry name" value="AhpD-like"/>
    <property type="match status" value="1"/>
</dbReference>
<keyword evidence="3" id="KW-1185">Reference proteome</keyword>
<name>A0A4R1K6F8_9BACT</name>
<evidence type="ECO:0000259" key="1">
    <source>
        <dbReference type="Pfam" id="PF02627"/>
    </source>
</evidence>
<dbReference type="PANTHER" id="PTHR33930:SF2">
    <property type="entry name" value="BLR3452 PROTEIN"/>
    <property type="match status" value="1"/>
</dbReference>
<dbReference type="Pfam" id="PF02627">
    <property type="entry name" value="CMD"/>
    <property type="match status" value="1"/>
</dbReference>
<accession>A0A4R1K6F8</accession>